<proteinExistence type="predicted"/>
<dbReference type="InterPro" id="IPR046348">
    <property type="entry name" value="SIS_dom_sf"/>
</dbReference>
<gene>
    <name evidence="2" type="primary">gmhA</name>
    <name evidence="2" type="ORF">KM92DES2_20506</name>
</gene>
<organism evidence="2">
    <name type="scientific">uncultured Desulfovibrio sp</name>
    <dbReference type="NCBI Taxonomy" id="167968"/>
    <lineage>
        <taxon>Bacteria</taxon>
        <taxon>Pseudomonadati</taxon>
        <taxon>Thermodesulfobacteriota</taxon>
        <taxon>Desulfovibrionia</taxon>
        <taxon>Desulfovibrionales</taxon>
        <taxon>Desulfovibrionaceae</taxon>
        <taxon>Desulfovibrio</taxon>
        <taxon>environmental samples</taxon>
    </lineage>
</organism>
<dbReference type="PROSITE" id="PS51464">
    <property type="entry name" value="SIS"/>
    <property type="match status" value="1"/>
</dbReference>
<dbReference type="InterPro" id="IPR001347">
    <property type="entry name" value="SIS_dom"/>
</dbReference>
<dbReference type="EC" id="5.3.1.28" evidence="2"/>
<accession>A0A212KLG7</accession>
<dbReference type="PANTHER" id="PTHR30390:SF6">
    <property type="entry name" value="DNAA INITIATOR-ASSOCIATING PROTEIN DIAA"/>
    <property type="match status" value="1"/>
</dbReference>
<dbReference type="GO" id="GO:0097367">
    <property type="term" value="F:carbohydrate derivative binding"/>
    <property type="evidence" value="ECO:0007669"/>
    <property type="project" value="InterPro"/>
</dbReference>
<dbReference type="Gene3D" id="3.40.50.10490">
    <property type="entry name" value="Glucose-6-phosphate isomerase like protein, domain 1"/>
    <property type="match status" value="1"/>
</dbReference>
<dbReference type="EMBL" id="FLUP01000002">
    <property type="protein sequence ID" value="SBW12425.1"/>
    <property type="molecule type" value="Genomic_DNA"/>
</dbReference>
<dbReference type="GO" id="GO:0016853">
    <property type="term" value="F:isomerase activity"/>
    <property type="evidence" value="ECO:0007669"/>
    <property type="project" value="UniProtKB-KW"/>
</dbReference>
<feature type="domain" description="SIS" evidence="1">
    <location>
        <begin position="38"/>
        <end position="199"/>
    </location>
</feature>
<dbReference type="InterPro" id="IPR050099">
    <property type="entry name" value="SIS_GmhA/DiaA_subfam"/>
</dbReference>
<dbReference type="GO" id="GO:1901135">
    <property type="term" value="P:carbohydrate derivative metabolic process"/>
    <property type="evidence" value="ECO:0007669"/>
    <property type="project" value="InterPro"/>
</dbReference>
<evidence type="ECO:0000259" key="1">
    <source>
        <dbReference type="PROSITE" id="PS51464"/>
    </source>
</evidence>
<sequence>MHDTALDIIEQHASEGARLREDFFRSQADFLRQAALRAATCLAGGGKILLCGNGGSAALAQHMAAEFVNRFFMDRPALPALALSADATSLTAIGSDLDFSQIFSRQIEALGRPGDMLVAIFSTGSSANIIAALEAARRGGQFAVCLCGHGGEMARYSDMVLETPQAEPALVQELHLAAGHLFCRLTDYYLFENAVALTPYLQGRHTTEV</sequence>
<dbReference type="Pfam" id="PF13580">
    <property type="entry name" value="SIS_2"/>
    <property type="match status" value="1"/>
</dbReference>
<dbReference type="RefSeq" id="WP_192111754.1">
    <property type="nucleotide sequence ID" value="NZ_CABUEN010000002.1"/>
</dbReference>
<evidence type="ECO:0000313" key="2">
    <source>
        <dbReference type="EMBL" id="SBW12425.1"/>
    </source>
</evidence>
<dbReference type="PANTHER" id="PTHR30390">
    <property type="entry name" value="SEDOHEPTULOSE 7-PHOSPHATE ISOMERASE / DNAA INITIATOR-ASSOCIATING FACTOR FOR REPLICATION INITIATION"/>
    <property type="match status" value="1"/>
</dbReference>
<reference evidence="2" key="1">
    <citation type="submission" date="2016-04" db="EMBL/GenBank/DDBJ databases">
        <authorList>
            <person name="Evans L.H."/>
            <person name="Alamgir A."/>
            <person name="Owens N."/>
            <person name="Weber N.D."/>
            <person name="Virtaneva K."/>
            <person name="Barbian K."/>
            <person name="Babar A."/>
            <person name="Rosenke K."/>
        </authorList>
    </citation>
    <scope>NUCLEOTIDE SEQUENCE</scope>
    <source>
        <strain evidence="2">92-2</strain>
    </source>
</reference>
<dbReference type="InterPro" id="IPR035461">
    <property type="entry name" value="GmhA/DiaA"/>
</dbReference>
<dbReference type="SUPFAM" id="SSF53697">
    <property type="entry name" value="SIS domain"/>
    <property type="match status" value="1"/>
</dbReference>
<name>A0A212KLG7_9BACT</name>
<keyword evidence="2" id="KW-0413">Isomerase</keyword>
<protein>
    <submittedName>
        <fullName evidence="2">Phosphoheptose isomerase</fullName>
        <ecNumber evidence="2">5.3.1.28</ecNumber>
    </submittedName>
</protein>
<dbReference type="AlphaFoldDB" id="A0A212KLG7"/>
<dbReference type="CDD" id="cd05006">
    <property type="entry name" value="SIS_GmhA"/>
    <property type="match status" value="1"/>
</dbReference>